<organism evidence="2 3">
    <name type="scientific">Mangrovibacillus cuniculi</name>
    <dbReference type="NCBI Taxonomy" id="2593652"/>
    <lineage>
        <taxon>Bacteria</taxon>
        <taxon>Bacillati</taxon>
        <taxon>Bacillota</taxon>
        <taxon>Bacilli</taxon>
        <taxon>Bacillales</taxon>
        <taxon>Bacillaceae</taxon>
        <taxon>Mangrovibacillus</taxon>
    </lineage>
</organism>
<feature type="transmembrane region" description="Helical" evidence="1">
    <location>
        <begin position="6"/>
        <end position="30"/>
    </location>
</feature>
<dbReference type="GO" id="GO:0022904">
    <property type="term" value="P:respiratory electron transport chain"/>
    <property type="evidence" value="ECO:0007669"/>
    <property type="project" value="InterPro"/>
</dbReference>
<dbReference type="InterPro" id="IPR007352">
    <property type="entry name" value="DUF420"/>
</dbReference>
<accession>A0A7S8HFA1</accession>
<dbReference type="InterPro" id="IPR013833">
    <property type="entry name" value="Cyt_c_oxidase_su3_a-hlx"/>
</dbReference>
<dbReference type="GO" id="GO:0004129">
    <property type="term" value="F:cytochrome-c oxidase activity"/>
    <property type="evidence" value="ECO:0007669"/>
    <property type="project" value="InterPro"/>
</dbReference>
<dbReference type="PANTHER" id="PTHR37692:SF1">
    <property type="entry name" value="DUF420 DOMAIN-CONTAINING PROTEIN"/>
    <property type="match status" value="1"/>
</dbReference>
<dbReference type="Gene3D" id="1.20.120.80">
    <property type="entry name" value="Cytochrome c oxidase, subunit III, four-helix bundle"/>
    <property type="match status" value="1"/>
</dbReference>
<name>A0A7S8HFA1_9BACI</name>
<keyword evidence="1" id="KW-0812">Transmembrane</keyword>
<evidence type="ECO:0000313" key="2">
    <source>
        <dbReference type="EMBL" id="QPC46220.1"/>
    </source>
</evidence>
<keyword evidence="3" id="KW-1185">Reference proteome</keyword>
<dbReference type="GO" id="GO:0016020">
    <property type="term" value="C:membrane"/>
    <property type="evidence" value="ECO:0007669"/>
    <property type="project" value="InterPro"/>
</dbReference>
<evidence type="ECO:0000256" key="1">
    <source>
        <dbReference type="SAM" id="Phobius"/>
    </source>
</evidence>
<proteinExistence type="predicted"/>
<dbReference type="Pfam" id="PF04238">
    <property type="entry name" value="DUF420"/>
    <property type="match status" value="1"/>
</dbReference>
<dbReference type="EMBL" id="CP049742">
    <property type="protein sequence ID" value="QPC46220.1"/>
    <property type="molecule type" value="Genomic_DNA"/>
</dbReference>
<gene>
    <name evidence="2" type="ORF">G8O30_04235</name>
</gene>
<evidence type="ECO:0000313" key="3">
    <source>
        <dbReference type="Proteomes" id="UP000593626"/>
    </source>
</evidence>
<feature type="transmembrane region" description="Helical" evidence="1">
    <location>
        <begin position="42"/>
        <end position="64"/>
    </location>
</feature>
<sequence length="155" mass="17474">MPEYIPILPTISTFFILASGIAVAIGWWQISKRKFQQHEKTMMVAGVLALIFFITYLSRTILIGNTQFGGPDGIKLFYTVFLVFHIILATIGGVLGLFSLFSGYKKRMERHRKLGPLTSIVWFGTTVTGVTVYFLLYWMFPGGETTSVFRAILGY</sequence>
<reference evidence="2 3" key="1">
    <citation type="submission" date="2019-07" db="EMBL/GenBank/DDBJ databases">
        <title>Genome sequence of 2 isolates from Red Sea Mangroves.</title>
        <authorList>
            <person name="Sefrji F."/>
            <person name="Michoud G."/>
            <person name="Merlino G."/>
            <person name="Daffonchio D."/>
        </authorList>
    </citation>
    <scope>NUCLEOTIDE SEQUENCE [LARGE SCALE GENOMIC DNA]</scope>
    <source>
        <strain evidence="2 3">R1DC41</strain>
    </source>
</reference>
<dbReference type="RefSeq" id="WP_239673748.1">
    <property type="nucleotide sequence ID" value="NZ_CP049742.1"/>
</dbReference>
<feature type="transmembrane region" description="Helical" evidence="1">
    <location>
        <begin position="120"/>
        <end position="140"/>
    </location>
</feature>
<keyword evidence="1" id="KW-1133">Transmembrane helix</keyword>
<protein>
    <submittedName>
        <fullName evidence="2">DUF420 domain-containing protein</fullName>
    </submittedName>
</protein>
<dbReference type="PANTHER" id="PTHR37692">
    <property type="entry name" value="HYPOTHETICAL MEMBRANE SPANNING PROTEIN"/>
    <property type="match status" value="1"/>
</dbReference>
<keyword evidence="1" id="KW-0472">Membrane</keyword>
<feature type="transmembrane region" description="Helical" evidence="1">
    <location>
        <begin position="76"/>
        <end position="100"/>
    </location>
</feature>
<dbReference type="AlphaFoldDB" id="A0A7S8HFA1"/>
<dbReference type="Proteomes" id="UP000593626">
    <property type="component" value="Chromosome"/>
</dbReference>
<dbReference type="KEGG" id="mcui:G8O30_04235"/>